<keyword evidence="2" id="KW-1003">Cell membrane</keyword>
<organism evidence="11 12">
    <name type="scientific">Stieleria magnilauensis</name>
    <dbReference type="NCBI Taxonomy" id="2527963"/>
    <lineage>
        <taxon>Bacteria</taxon>
        <taxon>Pseudomonadati</taxon>
        <taxon>Planctomycetota</taxon>
        <taxon>Planctomycetia</taxon>
        <taxon>Pirellulales</taxon>
        <taxon>Pirellulaceae</taxon>
        <taxon>Stieleria</taxon>
    </lineage>
</organism>
<evidence type="ECO:0000313" key="12">
    <source>
        <dbReference type="Proteomes" id="UP000318081"/>
    </source>
</evidence>
<dbReference type="PANTHER" id="PTHR30224">
    <property type="entry name" value="ELECTRON TRANSPORT PROTEIN"/>
    <property type="match status" value="1"/>
</dbReference>
<feature type="transmembrane region" description="Helical" evidence="9">
    <location>
        <begin position="157"/>
        <end position="178"/>
    </location>
</feature>
<feature type="domain" description="4Fe-4S ferredoxin-type" evidence="10">
    <location>
        <begin position="532"/>
        <end position="562"/>
    </location>
</feature>
<dbReference type="EMBL" id="CP036432">
    <property type="protein sequence ID" value="QDV85870.1"/>
    <property type="molecule type" value="Genomic_DNA"/>
</dbReference>
<keyword evidence="5 9" id="KW-1133">Transmembrane helix</keyword>
<keyword evidence="3 9" id="KW-0812">Transmembrane</keyword>
<feature type="transmembrane region" description="Helical" evidence="9">
    <location>
        <begin position="388"/>
        <end position="409"/>
    </location>
</feature>
<evidence type="ECO:0000256" key="2">
    <source>
        <dbReference type="ARBA" id="ARBA00022475"/>
    </source>
</evidence>
<sequence>MNGQDWGLLLQSWNVAPVVVIWLSAVALVYVRGWLRYQRKMRARDLAVGGKPSGRAREGRTGPDGLRRSARRRFTFGRLLSFLAGLVAVFFAIQSPLDVAAAFSLQVHMVQHLLLMIVAPPLLLYGTPTLPMIAGLPKSFRDNWVTPFVTWKPLRRSLGFLVQPPIAWVLFAVTLWVWHAPQLYDLALQSGGWHRAEHACFLTTSILFWWPVLEPYPFRSKRSRWRLVPYLFLAGIQGSALAALLTFSPRVIYSYYEAAPNIFGIDSLTDQSLAGAIMWVPMAVSFLIAIVYVVGEQLSASPSYLAERRKPSEIDREFDAGGRRACALPLAARLPSFLNQLARKPIRRTLQLAMLLLAAVVVIDGVTGPQVSAINLAGVLPWIHWRGFLVIALVLGGNYFCMACPFTMFRTTAKRLFKPSHRWPKLLQNKWLAIAMLVLFFWSYEAFALWDRPLATAMIVIGYFVAVFAIDALFVEAPFCKFVCPIGQFNFVHSLVSPTQVAVADGAVCSDCTTKDCIAGNAKSPGCQTHLFQPKKQGNMDCTFCMDCVDACPHENVAVFAIGRLDDVQSLTTSATSVGRYEKRFDLAALIVMLFFAALVNAAWMTSPVIAIEDSLVQHFGVGRLPVMTVGFFFAVVGVPILVMQTVGAMSNRLVGLSSSDENVRANIAKFAPSLIPLSLSMWLAHYCFHLVTSFDGWRVAGDRAIADWTGTAFEVGPIAMACCKADSVPWLLPTELVAIGIGLCASFVVAYRIGDRGVTSEHHRVAIIPWAVLMLAFYAACVWVLLQPMQMRGALVVGR</sequence>
<evidence type="ECO:0000256" key="4">
    <source>
        <dbReference type="ARBA" id="ARBA00022723"/>
    </source>
</evidence>
<feature type="transmembrane region" description="Helical" evidence="9">
    <location>
        <begin position="737"/>
        <end position="754"/>
    </location>
</feature>
<feature type="transmembrane region" description="Helical" evidence="9">
    <location>
        <begin position="350"/>
        <end position="368"/>
    </location>
</feature>
<feature type="transmembrane region" description="Helical" evidence="9">
    <location>
        <begin position="625"/>
        <end position="650"/>
    </location>
</feature>
<feature type="transmembrane region" description="Helical" evidence="9">
    <location>
        <begin position="456"/>
        <end position="475"/>
    </location>
</feature>
<feature type="transmembrane region" description="Helical" evidence="9">
    <location>
        <begin position="198"/>
        <end position="218"/>
    </location>
</feature>
<feature type="transmembrane region" description="Helical" evidence="9">
    <location>
        <begin position="587"/>
        <end position="605"/>
    </location>
</feature>
<proteinExistence type="predicted"/>
<dbReference type="Pfam" id="PF09678">
    <property type="entry name" value="Caa3_CtaG"/>
    <property type="match status" value="1"/>
</dbReference>
<protein>
    <submittedName>
        <fullName evidence="11">Electron transport protein YccM</fullName>
    </submittedName>
</protein>
<feature type="transmembrane region" description="Helical" evidence="9">
    <location>
        <begin position="230"/>
        <end position="253"/>
    </location>
</feature>
<dbReference type="PROSITE" id="PS00198">
    <property type="entry name" value="4FE4S_FER_1"/>
    <property type="match status" value="1"/>
</dbReference>
<evidence type="ECO:0000256" key="7">
    <source>
        <dbReference type="ARBA" id="ARBA00023014"/>
    </source>
</evidence>
<keyword evidence="8 9" id="KW-0472">Membrane</keyword>
<dbReference type="PANTHER" id="PTHR30224:SF4">
    <property type="entry name" value="ELECTRON TRANSPORT PROTEIN YCCM-RELATED"/>
    <property type="match status" value="1"/>
</dbReference>
<dbReference type="PROSITE" id="PS51379">
    <property type="entry name" value="4FE4S_FER_2"/>
    <property type="match status" value="1"/>
</dbReference>
<gene>
    <name evidence="11" type="primary">yccM_3</name>
    <name evidence="11" type="ORF">TBK1r_48860</name>
</gene>
<evidence type="ECO:0000256" key="6">
    <source>
        <dbReference type="ARBA" id="ARBA00023004"/>
    </source>
</evidence>
<feature type="transmembrane region" description="Helical" evidence="9">
    <location>
        <begin position="273"/>
        <end position="294"/>
    </location>
</feature>
<keyword evidence="6" id="KW-0408">Iron</keyword>
<feature type="transmembrane region" description="Helical" evidence="9">
    <location>
        <begin position="15"/>
        <end position="35"/>
    </location>
</feature>
<dbReference type="InterPro" id="IPR052378">
    <property type="entry name" value="NosR_regulator"/>
</dbReference>
<evidence type="ECO:0000256" key="9">
    <source>
        <dbReference type="SAM" id="Phobius"/>
    </source>
</evidence>
<accession>A0ABX5XY58</accession>
<feature type="transmembrane region" description="Helical" evidence="9">
    <location>
        <begin position="76"/>
        <end position="93"/>
    </location>
</feature>
<dbReference type="InterPro" id="IPR019108">
    <property type="entry name" value="Caa3_assmbl_CtaG-rel"/>
</dbReference>
<evidence type="ECO:0000256" key="8">
    <source>
        <dbReference type="ARBA" id="ARBA00023136"/>
    </source>
</evidence>
<dbReference type="Proteomes" id="UP000318081">
    <property type="component" value="Chromosome"/>
</dbReference>
<reference evidence="11 12" key="1">
    <citation type="submission" date="2019-02" db="EMBL/GenBank/DDBJ databases">
        <title>Deep-cultivation of Planctomycetes and their phenomic and genomic characterization uncovers novel biology.</title>
        <authorList>
            <person name="Wiegand S."/>
            <person name="Jogler M."/>
            <person name="Boedeker C."/>
            <person name="Pinto D."/>
            <person name="Vollmers J."/>
            <person name="Rivas-Marin E."/>
            <person name="Kohn T."/>
            <person name="Peeters S.H."/>
            <person name="Heuer A."/>
            <person name="Rast P."/>
            <person name="Oberbeckmann S."/>
            <person name="Bunk B."/>
            <person name="Jeske O."/>
            <person name="Meyerdierks A."/>
            <person name="Storesund J.E."/>
            <person name="Kallscheuer N."/>
            <person name="Luecker S."/>
            <person name="Lage O.M."/>
            <person name="Pohl T."/>
            <person name="Merkel B.J."/>
            <person name="Hornburger P."/>
            <person name="Mueller R.-W."/>
            <person name="Bruemmer F."/>
            <person name="Labrenz M."/>
            <person name="Spormann A.M."/>
            <person name="Op den Camp H."/>
            <person name="Overmann J."/>
            <person name="Amann R."/>
            <person name="Jetten M.S.M."/>
            <person name="Mascher T."/>
            <person name="Medema M.H."/>
            <person name="Devos D.P."/>
            <person name="Kaster A.-K."/>
            <person name="Ovreas L."/>
            <person name="Rohde M."/>
            <person name="Galperin M.Y."/>
            <person name="Jogler C."/>
        </authorList>
    </citation>
    <scope>NUCLEOTIDE SEQUENCE [LARGE SCALE GENOMIC DNA]</scope>
    <source>
        <strain evidence="11 12">TBK1r</strain>
    </source>
</reference>
<feature type="transmembrane region" description="Helical" evidence="9">
    <location>
        <begin position="430"/>
        <end position="450"/>
    </location>
</feature>
<keyword evidence="12" id="KW-1185">Reference proteome</keyword>
<comment type="subcellular location">
    <subcellularLocation>
        <location evidence="1">Cell membrane</location>
        <topology evidence="1">Multi-pass membrane protein</topology>
    </subcellularLocation>
</comment>
<evidence type="ECO:0000259" key="10">
    <source>
        <dbReference type="PROSITE" id="PS51379"/>
    </source>
</evidence>
<dbReference type="RefSeq" id="WP_145216197.1">
    <property type="nucleotide sequence ID" value="NZ_CP036432.1"/>
</dbReference>
<feature type="transmembrane region" description="Helical" evidence="9">
    <location>
        <begin position="766"/>
        <end position="787"/>
    </location>
</feature>
<name>A0ABX5XY58_9BACT</name>
<feature type="transmembrane region" description="Helical" evidence="9">
    <location>
        <begin position="113"/>
        <end position="136"/>
    </location>
</feature>
<keyword evidence="4" id="KW-0479">Metal-binding</keyword>
<evidence type="ECO:0000256" key="5">
    <source>
        <dbReference type="ARBA" id="ARBA00022989"/>
    </source>
</evidence>
<evidence type="ECO:0000256" key="3">
    <source>
        <dbReference type="ARBA" id="ARBA00022692"/>
    </source>
</evidence>
<keyword evidence="7" id="KW-0411">Iron-sulfur</keyword>
<dbReference type="InterPro" id="IPR017896">
    <property type="entry name" value="4Fe4S_Fe-S-bd"/>
</dbReference>
<evidence type="ECO:0000256" key="1">
    <source>
        <dbReference type="ARBA" id="ARBA00004651"/>
    </source>
</evidence>
<evidence type="ECO:0000313" key="11">
    <source>
        <dbReference type="EMBL" id="QDV85870.1"/>
    </source>
</evidence>
<dbReference type="InterPro" id="IPR017900">
    <property type="entry name" value="4Fe4S_Fe_S_CS"/>
</dbReference>